<dbReference type="GO" id="GO:0070929">
    <property type="term" value="P:trans-translation"/>
    <property type="evidence" value="ECO:0007669"/>
    <property type="project" value="UniProtKB-UniRule"/>
</dbReference>
<name>A0A0G1RZN0_9BACT</name>
<dbReference type="GO" id="GO:0005829">
    <property type="term" value="C:cytosol"/>
    <property type="evidence" value="ECO:0007669"/>
    <property type="project" value="TreeGrafter"/>
</dbReference>
<evidence type="ECO:0000256" key="2">
    <source>
        <dbReference type="ARBA" id="ARBA00022884"/>
    </source>
</evidence>
<dbReference type="Gene3D" id="2.40.280.10">
    <property type="match status" value="1"/>
</dbReference>
<gene>
    <name evidence="3" type="primary">smpB</name>
    <name evidence="5" type="ORF">UX86_C0044G0013</name>
</gene>
<protein>
    <recommendedName>
        <fullName evidence="3">SsrA-binding protein</fullName>
    </recommendedName>
    <alternativeName>
        <fullName evidence="3">Small protein B</fullName>
    </alternativeName>
</protein>
<dbReference type="GO" id="GO:0003723">
    <property type="term" value="F:RNA binding"/>
    <property type="evidence" value="ECO:0007669"/>
    <property type="project" value="UniProtKB-UniRule"/>
</dbReference>
<feature type="compositionally biased region" description="Basic and acidic residues" evidence="4">
    <location>
        <begin position="125"/>
        <end position="147"/>
    </location>
</feature>
<comment type="function">
    <text evidence="3">Required for rescue of stalled ribosomes mediated by trans-translation. Binds to transfer-messenger RNA (tmRNA), required for stable association of tmRNA with ribosomes. tmRNA and SmpB together mimic tRNA shape, replacing the anticodon stem-loop with SmpB. tmRNA is encoded by the ssrA gene; the 2 termini fold to resemble tRNA(Ala) and it encodes a 'tag peptide', a short internal open reading frame. During trans-translation Ala-aminoacylated tmRNA acts like a tRNA, entering the A-site of stalled ribosomes, displacing the stalled mRNA. The ribosome then switches to translate the ORF on the tmRNA; the nascent peptide is terminated with the 'tag peptide' encoded by the tmRNA and targeted for degradation. The ribosome is freed to recommence translation, which seems to be the essential function of trans-translation.</text>
</comment>
<comment type="similarity">
    <text evidence="3">Belongs to the SmpB family.</text>
</comment>
<accession>A0A0G1RZN0</accession>
<keyword evidence="2 3" id="KW-0694">RNA-binding</keyword>
<evidence type="ECO:0000256" key="1">
    <source>
        <dbReference type="ARBA" id="ARBA00022490"/>
    </source>
</evidence>
<dbReference type="PANTHER" id="PTHR30308:SF2">
    <property type="entry name" value="SSRA-BINDING PROTEIN"/>
    <property type="match status" value="1"/>
</dbReference>
<dbReference type="SUPFAM" id="SSF74982">
    <property type="entry name" value="Small protein B (SmpB)"/>
    <property type="match status" value="1"/>
</dbReference>
<dbReference type="InterPro" id="IPR023620">
    <property type="entry name" value="SmpB"/>
</dbReference>
<evidence type="ECO:0000256" key="3">
    <source>
        <dbReference type="HAMAP-Rule" id="MF_00023"/>
    </source>
</evidence>
<feature type="region of interest" description="Disordered" evidence="4">
    <location>
        <begin position="124"/>
        <end position="147"/>
    </location>
</feature>
<keyword evidence="1 3" id="KW-0963">Cytoplasm</keyword>
<dbReference type="InterPro" id="IPR000037">
    <property type="entry name" value="SsrA-bd_prot"/>
</dbReference>
<evidence type="ECO:0000313" key="6">
    <source>
        <dbReference type="Proteomes" id="UP000034502"/>
    </source>
</evidence>
<sequence>MKVINKKAQFDYELSDRVEAGVVLTGAEAKAARAGHVKLDGAHIKIDAKTEAYVVNMHIFPYKFASDEGYEPDRSRKLLIHMEELTILLSKMKQGRMTLVPTALYTRGPRVKLEIALARGKRKYEKREKVQKRDEARDTEREWRNKR</sequence>
<dbReference type="STRING" id="1618364.UX86_C0044G0013"/>
<dbReference type="PANTHER" id="PTHR30308">
    <property type="entry name" value="TMRNA-BINDING COMPONENT OF TRANS-TRANSLATION TAGGING COMPLEX"/>
    <property type="match status" value="1"/>
</dbReference>
<dbReference type="NCBIfam" id="TIGR00086">
    <property type="entry name" value="smpB"/>
    <property type="match status" value="1"/>
</dbReference>
<dbReference type="AlphaFoldDB" id="A0A0G1RZN0"/>
<dbReference type="Proteomes" id="UP000034502">
    <property type="component" value="Unassembled WGS sequence"/>
</dbReference>
<dbReference type="NCBIfam" id="NF003843">
    <property type="entry name" value="PRK05422.1"/>
    <property type="match status" value="1"/>
</dbReference>
<comment type="caution">
    <text evidence="5">The sequence shown here is derived from an EMBL/GenBank/DDBJ whole genome shotgun (WGS) entry which is preliminary data.</text>
</comment>
<dbReference type="EMBL" id="LCNU01000044">
    <property type="protein sequence ID" value="KKU62724.1"/>
    <property type="molecule type" value="Genomic_DNA"/>
</dbReference>
<dbReference type="Pfam" id="PF01668">
    <property type="entry name" value="SmpB"/>
    <property type="match status" value="1"/>
</dbReference>
<organism evidence="5 6">
    <name type="scientific">Candidatus Amesbacteria bacterium GW2011_GWC1_47_15</name>
    <dbReference type="NCBI Taxonomy" id="1618364"/>
    <lineage>
        <taxon>Bacteria</taxon>
        <taxon>Candidatus Amesiibacteriota</taxon>
    </lineage>
</organism>
<proteinExistence type="inferred from homology"/>
<comment type="subcellular location">
    <subcellularLocation>
        <location evidence="3">Cytoplasm</location>
    </subcellularLocation>
    <text evidence="3">The tmRNA-SmpB complex associates with stalled 70S ribosomes.</text>
</comment>
<dbReference type="HAMAP" id="MF_00023">
    <property type="entry name" value="SmpB"/>
    <property type="match status" value="1"/>
</dbReference>
<dbReference type="CDD" id="cd09294">
    <property type="entry name" value="SmpB"/>
    <property type="match status" value="1"/>
</dbReference>
<reference evidence="5 6" key="1">
    <citation type="journal article" date="2015" name="Nature">
        <title>rRNA introns, odd ribosomes, and small enigmatic genomes across a large radiation of phyla.</title>
        <authorList>
            <person name="Brown C.T."/>
            <person name="Hug L.A."/>
            <person name="Thomas B.C."/>
            <person name="Sharon I."/>
            <person name="Castelle C.J."/>
            <person name="Singh A."/>
            <person name="Wilkins M.J."/>
            <person name="Williams K.H."/>
            <person name="Banfield J.F."/>
        </authorList>
    </citation>
    <scope>NUCLEOTIDE SEQUENCE [LARGE SCALE GENOMIC DNA]</scope>
</reference>
<evidence type="ECO:0000256" key="4">
    <source>
        <dbReference type="SAM" id="MobiDB-lite"/>
    </source>
</evidence>
<evidence type="ECO:0000313" key="5">
    <source>
        <dbReference type="EMBL" id="KKU62724.1"/>
    </source>
</evidence>
<dbReference type="PATRIC" id="fig|1618364.3.peg.1034"/>
<dbReference type="GO" id="GO:0070930">
    <property type="term" value="P:trans-translation-dependent protein tagging"/>
    <property type="evidence" value="ECO:0007669"/>
    <property type="project" value="TreeGrafter"/>
</dbReference>